<name>A0ABV0TR00_9TELE</name>
<evidence type="ECO:0000313" key="2">
    <source>
        <dbReference type="Proteomes" id="UP001482620"/>
    </source>
</evidence>
<accession>A0ABV0TR00</accession>
<protein>
    <submittedName>
        <fullName evidence="1">Uncharacterized protein</fullName>
    </submittedName>
</protein>
<proteinExistence type="predicted"/>
<reference evidence="1 2" key="1">
    <citation type="submission" date="2021-06" db="EMBL/GenBank/DDBJ databases">
        <authorList>
            <person name="Palmer J.M."/>
        </authorList>
    </citation>
    <scope>NUCLEOTIDE SEQUENCE [LARGE SCALE GENOMIC DNA]</scope>
    <source>
        <strain evidence="2">if_2019</strain>
        <tissue evidence="1">Muscle</tissue>
    </source>
</reference>
<evidence type="ECO:0000313" key="1">
    <source>
        <dbReference type="EMBL" id="MEQ2233887.1"/>
    </source>
</evidence>
<dbReference type="Proteomes" id="UP001482620">
    <property type="component" value="Unassembled WGS sequence"/>
</dbReference>
<keyword evidence="2" id="KW-1185">Reference proteome</keyword>
<comment type="caution">
    <text evidence="1">The sequence shown here is derived from an EMBL/GenBank/DDBJ whole genome shotgun (WGS) entry which is preliminary data.</text>
</comment>
<organism evidence="1 2">
    <name type="scientific">Ilyodon furcidens</name>
    <name type="common">goldbreast splitfin</name>
    <dbReference type="NCBI Taxonomy" id="33524"/>
    <lineage>
        <taxon>Eukaryota</taxon>
        <taxon>Metazoa</taxon>
        <taxon>Chordata</taxon>
        <taxon>Craniata</taxon>
        <taxon>Vertebrata</taxon>
        <taxon>Euteleostomi</taxon>
        <taxon>Actinopterygii</taxon>
        <taxon>Neopterygii</taxon>
        <taxon>Teleostei</taxon>
        <taxon>Neoteleostei</taxon>
        <taxon>Acanthomorphata</taxon>
        <taxon>Ovalentaria</taxon>
        <taxon>Atherinomorphae</taxon>
        <taxon>Cyprinodontiformes</taxon>
        <taxon>Goodeidae</taxon>
        <taxon>Ilyodon</taxon>
    </lineage>
</organism>
<gene>
    <name evidence="1" type="ORF">ILYODFUR_026382</name>
</gene>
<dbReference type="EMBL" id="JAHRIQ010038086">
    <property type="protein sequence ID" value="MEQ2233887.1"/>
    <property type="molecule type" value="Genomic_DNA"/>
</dbReference>
<sequence length="68" mass="7442">MSLNDDEKLILQDDQTLRAAGVGQQGNGTFTEEGTVSPLKIWVTIFLLQVINKNTGSTNSWCRVQSSS</sequence>